<proteinExistence type="predicted"/>
<evidence type="ECO:0000313" key="7">
    <source>
        <dbReference type="EMBL" id="ABB24395.1"/>
    </source>
</evidence>
<sequence>MMMKSIILAMTGMLMAASMPEEASASEPGMEIYTRHCNACHPLNQPPTGGPPVLGIALHYHEAFIEREAGVTHMMAFIENPDPRASQLEPAAMTRFGLMPPIKLNKRELKMVAEWFWDQYRQGFKPPGGCR</sequence>
<dbReference type="STRING" id="319225.Plut_1538"/>
<dbReference type="OrthoDB" id="595375at2"/>
<dbReference type="PROSITE" id="PS51007">
    <property type="entry name" value="CYTC"/>
    <property type="match status" value="1"/>
</dbReference>
<evidence type="ECO:0000313" key="8">
    <source>
        <dbReference type="Proteomes" id="UP000002709"/>
    </source>
</evidence>
<dbReference type="InterPro" id="IPR036909">
    <property type="entry name" value="Cyt_c-like_dom_sf"/>
</dbReference>
<keyword evidence="5" id="KW-0732">Signal</keyword>
<dbReference type="eggNOG" id="COG2010">
    <property type="taxonomic scope" value="Bacteria"/>
</dbReference>
<dbReference type="HOGENOM" id="CLU_126606_1_0_10"/>
<dbReference type="EMBL" id="CP000096">
    <property type="protein sequence ID" value="ABB24395.1"/>
    <property type="molecule type" value="Genomic_DNA"/>
</dbReference>
<protein>
    <submittedName>
        <fullName evidence="7">Cytochrome c, putative</fullName>
    </submittedName>
</protein>
<keyword evidence="1 4" id="KW-0349">Heme</keyword>
<name>Q3B2N6_CHLL3</name>
<dbReference type="GO" id="GO:0009055">
    <property type="term" value="F:electron transfer activity"/>
    <property type="evidence" value="ECO:0007669"/>
    <property type="project" value="InterPro"/>
</dbReference>
<dbReference type="GO" id="GO:0020037">
    <property type="term" value="F:heme binding"/>
    <property type="evidence" value="ECO:0007669"/>
    <property type="project" value="InterPro"/>
</dbReference>
<feature type="signal peptide" evidence="5">
    <location>
        <begin position="1"/>
        <end position="23"/>
    </location>
</feature>
<keyword evidence="3 4" id="KW-0408">Iron</keyword>
<dbReference type="KEGG" id="plt:Plut_1538"/>
<gene>
    <name evidence="7" type="ordered locus">Plut_1538</name>
</gene>
<keyword evidence="8" id="KW-1185">Reference proteome</keyword>
<feature type="chain" id="PRO_5004224102" evidence="5">
    <location>
        <begin position="24"/>
        <end position="131"/>
    </location>
</feature>
<accession>Q3B2N6</accession>
<dbReference type="RefSeq" id="WP_011358267.1">
    <property type="nucleotide sequence ID" value="NC_007512.1"/>
</dbReference>
<evidence type="ECO:0000256" key="4">
    <source>
        <dbReference type="PROSITE-ProRule" id="PRU00433"/>
    </source>
</evidence>
<evidence type="ECO:0000259" key="6">
    <source>
        <dbReference type="PROSITE" id="PS51007"/>
    </source>
</evidence>
<evidence type="ECO:0000256" key="5">
    <source>
        <dbReference type="SAM" id="SignalP"/>
    </source>
</evidence>
<dbReference type="InterPro" id="IPR009056">
    <property type="entry name" value="Cyt_c-like_dom"/>
</dbReference>
<feature type="domain" description="Cytochrome c" evidence="6">
    <location>
        <begin position="24"/>
        <end position="120"/>
    </location>
</feature>
<organism evidence="7 8">
    <name type="scientific">Chlorobium luteolum (strain DSM 273 / BCRC 81028 / 2530)</name>
    <name type="common">Pelodictyon luteolum</name>
    <dbReference type="NCBI Taxonomy" id="319225"/>
    <lineage>
        <taxon>Bacteria</taxon>
        <taxon>Pseudomonadati</taxon>
        <taxon>Chlorobiota</taxon>
        <taxon>Chlorobiia</taxon>
        <taxon>Chlorobiales</taxon>
        <taxon>Chlorobiaceae</taxon>
        <taxon>Chlorobium/Pelodictyon group</taxon>
        <taxon>Pelodictyon</taxon>
    </lineage>
</organism>
<dbReference type="SUPFAM" id="SSF46626">
    <property type="entry name" value="Cytochrome c"/>
    <property type="match status" value="1"/>
</dbReference>
<evidence type="ECO:0000256" key="1">
    <source>
        <dbReference type="ARBA" id="ARBA00022617"/>
    </source>
</evidence>
<evidence type="ECO:0000256" key="2">
    <source>
        <dbReference type="ARBA" id="ARBA00022723"/>
    </source>
</evidence>
<dbReference type="GO" id="GO:0046872">
    <property type="term" value="F:metal ion binding"/>
    <property type="evidence" value="ECO:0007669"/>
    <property type="project" value="UniProtKB-KW"/>
</dbReference>
<keyword evidence="2 4" id="KW-0479">Metal-binding</keyword>
<dbReference type="AlphaFoldDB" id="Q3B2N6"/>
<reference evidence="8" key="1">
    <citation type="submission" date="2005-08" db="EMBL/GenBank/DDBJ databases">
        <title>Complete sequence of Pelodictyon luteolum DSM 273.</title>
        <authorList>
            <consortium name="US DOE Joint Genome Institute"/>
            <person name="Copeland A."/>
            <person name="Lucas S."/>
            <person name="Lapidus A."/>
            <person name="Barry K."/>
            <person name="Detter J.C."/>
            <person name="Glavina T."/>
            <person name="Hammon N."/>
            <person name="Israni S."/>
            <person name="Pitluck S."/>
            <person name="Bryant D."/>
            <person name="Schmutz J."/>
            <person name="Larimer F."/>
            <person name="Land M."/>
            <person name="Kyrpides N."/>
            <person name="Ivanova N."/>
            <person name="Richardson P."/>
        </authorList>
    </citation>
    <scope>NUCLEOTIDE SEQUENCE [LARGE SCALE GENOMIC DNA]</scope>
    <source>
        <strain evidence="8">DSM 273 / BCRC 81028 / 2530</strain>
    </source>
</reference>
<dbReference type="Proteomes" id="UP000002709">
    <property type="component" value="Chromosome"/>
</dbReference>
<evidence type="ECO:0000256" key="3">
    <source>
        <dbReference type="ARBA" id="ARBA00023004"/>
    </source>
</evidence>
<dbReference type="Gene3D" id="1.10.760.10">
    <property type="entry name" value="Cytochrome c-like domain"/>
    <property type="match status" value="1"/>
</dbReference>